<protein>
    <recommendedName>
        <fullName evidence="6">Ciliary microtubule inner protein 2A-C-like domain-containing protein</fullName>
    </recommendedName>
</protein>
<accession>A0A6S7IUH7</accession>
<dbReference type="OrthoDB" id="2019884at2759"/>
<proteinExistence type="inferred from homology"/>
<evidence type="ECO:0000313" key="7">
    <source>
        <dbReference type="EMBL" id="CAB4005478.1"/>
    </source>
</evidence>
<dbReference type="InterPro" id="IPR018902">
    <property type="entry name" value="CMI2A-C-like_dom"/>
</dbReference>
<name>A0A6S7IUH7_PARCT</name>
<comment type="similarity">
    <text evidence="5">Belongs to the CIMIP2 family.</text>
</comment>
<reference evidence="7" key="1">
    <citation type="submission" date="2020-04" db="EMBL/GenBank/DDBJ databases">
        <authorList>
            <person name="Alioto T."/>
            <person name="Alioto T."/>
            <person name="Gomez Garrido J."/>
        </authorList>
    </citation>
    <scope>NUCLEOTIDE SEQUENCE</scope>
    <source>
        <strain evidence="7">A484AB</strain>
    </source>
</reference>
<dbReference type="Proteomes" id="UP001152795">
    <property type="component" value="Unassembled WGS sequence"/>
</dbReference>
<comment type="caution">
    <text evidence="7">The sequence shown here is derived from an EMBL/GenBank/DDBJ whole genome shotgun (WGS) entry which is preliminary data.</text>
</comment>
<dbReference type="EMBL" id="CACRXK020005216">
    <property type="protein sequence ID" value="CAB4005478.1"/>
    <property type="molecule type" value="Genomic_DNA"/>
</dbReference>
<evidence type="ECO:0000256" key="1">
    <source>
        <dbReference type="ARBA" id="ARBA00004430"/>
    </source>
</evidence>
<dbReference type="GO" id="GO:0005930">
    <property type="term" value="C:axoneme"/>
    <property type="evidence" value="ECO:0007669"/>
    <property type="project" value="UniProtKB-SubCell"/>
</dbReference>
<gene>
    <name evidence="7" type="ORF">PACLA_8A047175</name>
</gene>
<feature type="domain" description="Ciliary microtubule inner protein 2A-C-like" evidence="6">
    <location>
        <begin position="277"/>
        <end position="301"/>
    </location>
</feature>
<evidence type="ECO:0000256" key="3">
    <source>
        <dbReference type="ARBA" id="ARBA00023212"/>
    </source>
</evidence>
<feature type="domain" description="Ciliary microtubule inner protein 2A-C-like" evidence="6">
    <location>
        <begin position="32"/>
        <end position="61"/>
    </location>
</feature>
<evidence type="ECO:0000256" key="2">
    <source>
        <dbReference type="ARBA" id="ARBA00022490"/>
    </source>
</evidence>
<dbReference type="PANTHER" id="PTHR22146:SF8">
    <property type="entry name" value="PROTEIN FAM166B"/>
    <property type="match status" value="1"/>
</dbReference>
<evidence type="ECO:0000256" key="4">
    <source>
        <dbReference type="ARBA" id="ARBA00023273"/>
    </source>
</evidence>
<keyword evidence="8" id="KW-1185">Reference proteome</keyword>
<dbReference type="Pfam" id="PF10629">
    <property type="entry name" value="CMI2B-like"/>
    <property type="match status" value="2"/>
</dbReference>
<dbReference type="PANTHER" id="PTHR22146">
    <property type="entry name" value="CAT EYE SYNDROME CRITICAL REGION PROTEIN 6"/>
    <property type="match status" value="1"/>
</dbReference>
<evidence type="ECO:0000313" key="8">
    <source>
        <dbReference type="Proteomes" id="UP001152795"/>
    </source>
</evidence>
<dbReference type="AlphaFoldDB" id="A0A6S7IUH7"/>
<organism evidence="7 8">
    <name type="scientific">Paramuricea clavata</name>
    <name type="common">Red gorgonian</name>
    <name type="synonym">Violescent sea-whip</name>
    <dbReference type="NCBI Taxonomy" id="317549"/>
    <lineage>
        <taxon>Eukaryota</taxon>
        <taxon>Metazoa</taxon>
        <taxon>Cnidaria</taxon>
        <taxon>Anthozoa</taxon>
        <taxon>Octocorallia</taxon>
        <taxon>Malacalcyonacea</taxon>
        <taxon>Plexauridae</taxon>
        <taxon>Paramuricea</taxon>
    </lineage>
</organism>
<keyword evidence="2" id="KW-0963">Cytoplasm</keyword>
<evidence type="ECO:0000259" key="6">
    <source>
        <dbReference type="Pfam" id="PF10629"/>
    </source>
</evidence>
<keyword evidence="3" id="KW-0206">Cytoskeleton</keyword>
<keyword evidence="4" id="KW-0966">Cell projection</keyword>
<dbReference type="GO" id="GO:0015630">
    <property type="term" value="C:microtubule cytoskeleton"/>
    <property type="evidence" value="ECO:0007669"/>
    <property type="project" value="UniProtKB-ARBA"/>
</dbReference>
<comment type="subcellular location">
    <subcellularLocation>
        <location evidence="1">Cytoplasm</location>
        <location evidence="1">Cytoskeleton</location>
        <location evidence="1">Cilium axoneme</location>
    </subcellularLocation>
</comment>
<evidence type="ECO:0000256" key="5">
    <source>
        <dbReference type="ARBA" id="ARBA00035661"/>
    </source>
</evidence>
<sequence length="310" mass="35735">MNGHKLSCPVQENLIRLKLYRKRDRKTLFFRYIGYCPQFKYQIGETFGRTTSQLLTDSRIASSGRPVLSPLNPNPPAPDQRRQLISRRALKLGDQKLFEKMVPGYTGFIPKSEHHFGKRYAETSLSAVANFETDQEFNRRRLQDLQTVQALQSGQVVPSEQLNERTIKLTQHETPLKKTREHPAVYYSRKSPQHSLSPLTMGNENSKKYFMSGYTGFVPRARGLIGSGYPKISNKGLCDFTDECERLKEVKSKPVKVHRQIVRKFESKPLYLKDNGMVPHYTGHVPGEKFRYGRTFGFSTKNARQPIETF</sequence>